<comment type="caution">
    <text evidence="2">The sequence shown here is derived from an EMBL/GenBank/DDBJ whole genome shotgun (WGS) entry which is preliminary data.</text>
</comment>
<dbReference type="EMBL" id="LZSF01000241">
    <property type="protein sequence ID" value="OBA80841.1"/>
    <property type="molecule type" value="Genomic_DNA"/>
</dbReference>
<accession>A0A1A0M719</accession>
<sequence length="152" mass="16185">MATLRRDSAGKAMPLNVLLVVWMAIGRGVLAPLGWMTVFVVLVSPALLICLTMTTRMIRQLPGRELTPAQTRAQVTVWSAMFGFGVFCADGGDSGTTSSILMKLLGEPSWSETVSLALWSACVIAGPVAWCVLFSKLSRGLAPAQPPFPHPG</sequence>
<evidence type="ECO:0000313" key="2">
    <source>
        <dbReference type="EMBL" id="OBA80841.1"/>
    </source>
</evidence>
<gene>
    <name evidence="2" type="ORF">A5642_28935</name>
</gene>
<reference evidence="2 3" key="1">
    <citation type="submission" date="2016-06" db="EMBL/GenBank/DDBJ databases">
        <authorList>
            <person name="Kjaerup R.B."/>
            <person name="Dalgaard T.S."/>
            <person name="Juul-Madsen H.R."/>
        </authorList>
    </citation>
    <scope>NUCLEOTIDE SEQUENCE [LARGE SCALE GENOMIC DNA]</scope>
    <source>
        <strain evidence="2 3">1199456.5</strain>
    </source>
</reference>
<proteinExistence type="predicted"/>
<keyword evidence="1" id="KW-1133">Transmembrane helix</keyword>
<dbReference type="Proteomes" id="UP000093962">
    <property type="component" value="Unassembled WGS sequence"/>
</dbReference>
<keyword evidence="1" id="KW-0472">Membrane</keyword>
<evidence type="ECO:0000313" key="3">
    <source>
        <dbReference type="Proteomes" id="UP000093962"/>
    </source>
</evidence>
<feature type="transmembrane region" description="Helical" evidence="1">
    <location>
        <begin position="75"/>
        <end position="96"/>
    </location>
</feature>
<protein>
    <submittedName>
        <fullName evidence="2">Uncharacterized protein</fullName>
    </submittedName>
</protein>
<name>A0A1A0M719_MYCMU</name>
<feature type="transmembrane region" description="Helical" evidence="1">
    <location>
        <begin position="12"/>
        <end position="30"/>
    </location>
</feature>
<keyword evidence="1" id="KW-0812">Transmembrane</keyword>
<dbReference type="AlphaFoldDB" id="A0A1A0M719"/>
<dbReference type="OrthoDB" id="3789157at2"/>
<feature type="transmembrane region" description="Helical" evidence="1">
    <location>
        <begin position="116"/>
        <end position="135"/>
    </location>
</feature>
<feature type="transmembrane region" description="Helical" evidence="1">
    <location>
        <begin position="36"/>
        <end position="54"/>
    </location>
</feature>
<organism evidence="2 3">
    <name type="scientific">Mycolicibacterium mucogenicum</name>
    <name type="common">Mycobacterium mucogenicum</name>
    <dbReference type="NCBI Taxonomy" id="56689"/>
    <lineage>
        <taxon>Bacteria</taxon>
        <taxon>Bacillati</taxon>
        <taxon>Actinomycetota</taxon>
        <taxon>Actinomycetes</taxon>
        <taxon>Mycobacteriales</taxon>
        <taxon>Mycobacteriaceae</taxon>
        <taxon>Mycolicibacterium</taxon>
    </lineage>
</organism>
<dbReference type="RefSeq" id="WP_061001755.1">
    <property type="nucleotide sequence ID" value="NZ_LSKA01000168.1"/>
</dbReference>
<evidence type="ECO:0000256" key="1">
    <source>
        <dbReference type="SAM" id="Phobius"/>
    </source>
</evidence>